<evidence type="ECO:0000256" key="1">
    <source>
        <dbReference type="ARBA" id="ARBA00004651"/>
    </source>
</evidence>
<accession>A0A1T5M648</accession>
<evidence type="ECO:0000313" key="11">
    <source>
        <dbReference type="Proteomes" id="UP000190961"/>
    </source>
</evidence>
<dbReference type="Gene3D" id="1.20.1560.10">
    <property type="entry name" value="ABC transporter type 1, transmembrane domain"/>
    <property type="match status" value="1"/>
</dbReference>
<feature type="transmembrane region" description="Helical" evidence="7">
    <location>
        <begin position="54"/>
        <end position="76"/>
    </location>
</feature>
<evidence type="ECO:0000256" key="3">
    <source>
        <dbReference type="ARBA" id="ARBA00022741"/>
    </source>
</evidence>
<dbReference type="SUPFAM" id="SSF90123">
    <property type="entry name" value="ABC transporter transmembrane region"/>
    <property type="match status" value="1"/>
</dbReference>
<feature type="transmembrane region" description="Helical" evidence="7">
    <location>
        <begin position="20"/>
        <end position="42"/>
    </location>
</feature>
<evidence type="ECO:0000259" key="8">
    <source>
        <dbReference type="PROSITE" id="PS50893"/>
    </source>
</evidence>
<gene>
    <name evidence="10" type="ORF">SAMN05660236_4416</name>
</gene>
<keyword evidence="4 10" id="KW-0067">ATP-binding</keyword>
<dbReference type="InterPro" id="IPR003439">
    <property type="entry name" value="ABC_transporter-like_ATP-bd"/>
</dbReference>
<dbReference type="GO" id="GO:0016887">
    <property type="term" value="F:ATP hydrolysis activity"/>
    <property type="evidence" value="ECO:0007669"/>
    <property type="project" value="InterPro"/>
</dbReference>
<evidence type="ECO:0000313" key="10">
    <source>
        <dbReference type="EMBL" id="SKC83308.1"/>
    </source>
</evidence>
<dbReference type="CDD" id="cd07346">
    <property type="entry name" value="ABC_6TM_exporters"/>
    <property type="match status" value="1"/>
</dbReference>
<protein>
    <submittedName>
        <fullName evidence="10">ATP-binding cassette, subfamily B, MsbA</fullName>
    </submittedName>
</protein>
<dbReference type="AlphaFoldDB" id="A0A1T5M648"/>
<feature type="transmembrane region" description="Helical" evidence="7">
    <location>
        <begin position="231"/>
        <end position="258"/>
    </location>
</feature>
<feature type="transmembrane region" description="Helical" evidence="7">
    <location>
        <begin position="158"/>
        <end position="176"/>
    </location>
</feature>
<keyword evidence="6 7" id="KW-0472">Membrane</keyword>
<organism evidence="10 11">
    <name type="scientific">Ohtaekwangia koreensis</name>
    <dbReference type="NCBI Taxonomy" id="688867"/>
    <lineage>
        <taxon>Bacteria</taxon>
        <taxon>Pseudomonadati</taxon>
        <taxon>Bacteroidota</taxon>
        <taxon>Cytophagia</taxon>
        <taxon>Cytophagales</taxon>
        <taxon>Fulvivirgaceae</taxon>
        <taxon>Ohtaekwangia</taxon>
    </lineage>
</organism>
<dbReference type="InterPro" id="IPR039421">
    <property type="entry name" value="Type_1_exporter"/>
</dbReference>
<dbReference type="Pfam" id="PF00005">
    <property type="entry name" value="ABC_tran"/>
    <property type="match status" value="1"/>
</dbReference>
<evidence type="ECO:0000256" key="7">
    <source>
        <dbReference type="SAM" id="Phobius"/>
    </source>
</evidence>
<dbReference type="InterPro" id="IPR011527">
    <property type="entry name" value="ABC1_TM_dom"/>
</dbReference>
<keyword evidence="11" id="KW-1185">Reference proteome</keyword>
<dbReference type="RefSeq" id="WP_079688945.1">
    <property type="nucleotide sequence ID" value="NZ_FUZU01000003.1"/>
</dbReference>
<feature type="domain" description="ABC transporter" evidence="8">
    <location>
        <begin position="335"/>
        <end position="566"/>
    </location>
</feature>
<name>A0A1T5M648_9BACT</name>
<dbReference type="InterPro" id="IPR036640">
    <property type="entry name" value="ABC1_TM_sf"/>
</dbReference>
<dbReference type="PROSITE" id="PS00211">
    <property type="entry name" value="ABC_TRANSPORTER_1"/>
    <property type="match status" value="1"/>
</dbReference>
<sequence>MRIWLRFYGFFKPYQGYGLLLLVLLLIGNLGSLVTPFFLKIIIDKVFGERNYDLLLNIIFTLTAIYILRIIAGFLADYLYTWISNKITVTLTTSLFAHMLKLPIQFFRSQSVGTIVYKINNEVGQVRRAFTGTVISMINNIITIIALIVLMIVLDMKLFLVVSILYPLLLMVMKLFSPSIKRVVEKTRREESDLMAFLTERFSNIKFIKLFNGYRSENQTMDSRISEIVKLNLHSTVLSSASNGLSVFLLALIPLVVLAYGGKLVLQDAMTVGTLIAFLQYANKLHEPLRNVVNLYVDLVKTSVSIKRLFELFDEPPQQNLEGELTMFSKPFNAVEFRNISFAHADKPILQDFNFTFKAGKHYALVGTSGSGKTTLADLMSKIIEPKRGSIFVDGQDLKDIPMMQWMNSYSICSQEYFIINGTLQENFSYGNDNSSIENLTDILQQIRLQDEAGTDLSVRSFGERGSQLSGGQKQKIAIARSAVRHPDLLVLDEATSEIDAASEESIYRFLIDTCKISTLITITHRLSALGFADEIIYLENGRIVEQGSLEDLIARKGYFFELFKNQFNTGNSLSMKNRLSQVVVK</sequence>
<dbReference type="Pfam" id="PF00664">
    <property type="entry name" value="ABC_membrane"/>
    <property type="match status" value="1"/>
</dbReference>
<dbReference type="GO" id="GO:0015421">
    <property type="term" value="F:ABC-type oligopeptide transporter activity"/>
    <property type="evidence" value="ECO:0007669"/>
    <property type="project" value="TreeGrafter"/>
</dbReference>
<dbReference type="InterPro" id="IPR027417">
    <property type="entry name" value="P-loop_NTPase"/>
</dbReference>
<comment type="subcellular location">
    <subcellularLocation>
        <location evidence="1">Cell membrane</location>
        <topology evidence="1">Multi-pass membrane protein</topology>
    </subcellularLocation>
</comment>
<proteinExistence type="predicted"/>
<dbReference type="SUPFAM" id="SSF52540">
    <property type="entry name" value="P-loop containing nucleoside triphosphate hydrolases"/>
    <property type="match status" value="1"/>
</dbReference>
<evidence type="ECO:0000256" key="6">
    <source>
        <dbReference type="ARBA" id="ARBA00023136"/>
    </source>
</evidence>
<dbReference type="PROSITE" id="PS50893">
    <property type="entry name" value="ABC_TRANSPORTER_2"/>
    <property type="match status" value="1"/>
</dbReference>
<evidence type="ECO:0000256" key="2">
    <source>
        <dbReference type="ARBA" id="ARBA00022692"/>
    </source>
</evidence>
<evidence type="ECO:0000256" key="5">
    <source>
        <dbReference type="ARBA" id="ARBA00022989"/>
    </source>
</evidence>
<reference evidence="10 11" key="1">
    <citation type="submission" date="2017-02" db="EMBL/GenBank/DDBJ databases">
        <authorList>
            <person name="Peterson S.W."/>
        </authorList>
    </citation>
    <scope>NUCLEOTIDE SEQUENCE [LARGE SCALE GENOMIC DNA]</scope>
    <source>
        <strain evidence="10 11">DSM 25262</strain>
    </source>
</reference>
<feature type="domain" description="ABC transmembrane type-1" evidence="9">
    <location>
        <begin position="19"/>
        <end position="301"/>
    </location>
</feature>
<dbReference type="SMART" id="SM00382">
    <property type="entry name" value="AAA"/>
    <property type="match status" value="1"/>
</dbReference>
<dbReference type="Gene3D" id="3.40.50.300">
    <property type="entry name" value="P-loop containing nucleotide triphosphate hydrolases"/>
    <property type="match status" value="1"/>
</dbReference>
<dbReference type="GO" id="GO:0005886">
    <property type="term" value="C:plasma membrane"/>
    <property type="evidence" value="ECO:0007669"/>
    <property type="project" value="UniProtKB-SubCell"/>
</dbReference>
<keyword evidence="5 7" id="KW-1133">Transmembrane helix</keyword>
<keyword evidence="2 7" id="KW-0812">Transmembrane</keyword>
<dbReference type="GO" id="GO:0005524">
    <property type="term" value="F:ATP binding"/>
    <property type="evidence" value="ECO:0007669"/>
    <property type="project" value="UniProtKB-KW"/>
</dbReference>
<dbReference type="PANTHER" id="PTHR43394:SF1">
    <property type="entry name" value="ATP-BINDING CASSETTE SUB-FAMILY B MEMBER 10, MITOCHONDRIAL"/>
    <property type="match status" value="1"/>
</dbReference>
<evidence type="ECO:0000259" key="9">
    <source>
        <dbReference type="PROSITE" id="PS50929"/>
    </source>
</evidence>
<feature type="transmembrane region" description="Helical" evidence="7">
    <location>
        <begin position="129"/>
        <end position="152"/>
    </location>
</feature>
<dbReference type="InterPro" id="IPR017871">
    <property type="entry name" value="ABC_transporter-like_CS"/>
</dbReference>
<keyword evidence="3" id="KW-0547">Nucleotide-binding</keyword>
<dbReference type="Proteomes" id="UP000190961">
    <property type="component" value="Unassembled WGS sequence"/>
</dbReference>
<dbReference type="PROSITE" id="PS50929">
    <property type="entry name" value="ABC_TM1F"/>
    <property type="match status" value="1"/>
</dbReference>
<dbReference type="STRING" id="688867.SAMN05660236_4416"/>
<evidence type="ECO:0000256" key="4">
    <source>
        <dbReference type="ARBA" id="ARBA00022840"/>
    </source>
</evidence>
<dbReference type="OrthoDB" id="9769115at2"/>
<dbReference type="EMBL" id="FUZU01000003">
    <property type="protein sequence ID" value="SKC83308.1"/>
    <property type="molecule type" value="Genomic_DNA"/>
</dbReference>
<dbReference type="PANTHER" id="PTHR43394">
    <property type="entry name" value="ATP-DEPENDENT PERMEASE MDL1, MITOCHONDRIAL"/>
    <property type="match status" value="1"/>
</dbReference>
<dbReference type="InterPro" id="IPR003593">
    <property type="entry name" value="AAA+_ATPase"/>
</dbReference>